<reference evidence="1 2" key="1">
    <citation type="submission" date="2013-08" db="EMBL/GenBank/DDBJ databases">
        <authorList>
            <person name="Weinstock G."/>
            <person name="Sodergren E."/>
            <person name="Wylie T."/>
            <person name="Fulton L."/>
            <person name="Fulton R."/>
            <person name="Fronick C."/>
            <person name="O'Laughlin M."/>
            <person name="Godfrey J."/>
            <person name="Miner T."/>
            <person name="Herter B."/>
            <person name="Appelbaum E."/>
            <person name="Cordes M."/>
            <person name="Lek S."/>
            <person name="Wollam A."/>
            <person name="Pepin K.H."/>
            <person name="Palsikar V.B."/>
            <person name="Mitreva M."/>
            <person name="Wilson R.K."/>
        </authorList>
    </citation>
    <scope>NUCLEOTIDE SEQUENCE [LARGE SCALE GENOMIC DNA]</scope>
    <source>
        <strain evidence="1 2">F0580</strain>
    </source>
</reference>
<evidence type="ECO:0000313" key="2">
    <source>
        <dbReference type="Proteomes" id="UP000016519"/>
    </source>
</evidence>
<keyword evidence="2" id="KW-1185">Reference proteome</keyword>
<dbReference type="Proteomes" id="UP000016519">
    <property type="component" value="Unassembled WGS sequence"/>
</dbReference>
<accession>U1SKR4</accession>
<evidence type="ECO:0000313" key="1">
    <source>
        <dbReference type="EMBL" id="ERH31267.1"/>
    </source>
</evidence>
<name>U1SKR4_9BIFI</name>
<dbReference type="HOGENOM" id="CLU_3148710_0_0_11"/>
<sequence>MNGKAFTSCDLSGQTALTSSAIDSGERYSTRITMNHSIYSWRNYLSVF</sequence>
<proteinExistence type="predicted"/>
<organism evidence="1 2">
    <name type="scientific">Alloscardovia omnicolens F0580</name>
    <dbReference type="NCBI Taxonomy" id="1321816"/>
    <lineage>
        <taxon>Bacteria</taxon>
        <taxon>Bacillati</taxon>
        <taxon>Actinomycetota</taxon>
        <taxon>Actinomycetes</taxon>
        <taxon>Bifidobacteriales</taxon>
        <taxon>Bifidobacteriaceae</taxon>
        <taxon>Alloscardovia</taxon>
    </lineage>
</organism>
<dbReference type="EMBL" id="AWSI01000015">
    <property type="protein sequence ID" value="ERH31267.1"/>
    <property type="molecule type" value="Genomic_DNA"/>
</dbReference>
<protein>
    <submittedName>
        <fullName evidence="1">Uncharacterized protein</fullName>
    </submittedName>
</protein>
<gene>
    <name evidence="1" type="ORF">HMPREF9244_00510</name>
</gene>
<dbReference type="AlphaFoldDB" id="U1SKR4"/>
<comment type="caution">
    <text evidence="1">The sequence shown here is derived from an EMBL/GenBank/DDBJ whole genome shotgun (WGS) entry which is preliminary data.</text>
</comment>